<dbReference type="EMBL" id="UINC01001692">
    <property type="protein sequence ID" value="SUZ86635.1"/>
    <property type="molecule type" value="Genomic_DNA"/>
</dbReference>
<proteinExistence type="predicted"/>
<gene>
    <name evidence="1" type="ORF">METZ01_LOCUS39489</name>
</gene>
<organism evidence="1">
    <name type="scientific">marine metagenome</name>
    <dbReference type="NCBI Taxonomy" id="408172"/>
    <lineage>
        <taxon>unclassified sequences</taxon>
        <taxon>metagenomes</taxon>
        <taxon>ecological metagenomes</taxon>
    </lineage>
</organism>
<accession>A0A381R4G2</accession>
<dbReference type="AlphaFoldDB" id="A0A381R4G2"/>
<sequence length="47" mass="5432">MGSIIQGLAMSNISLPGRYDKNTAGPEEADRFMSKHGWEWLHRDWQN</sequence>
<protein>
    <submittedName>
        <fullName evidence="1">Uncharacterized protein</fullName>
    </submittedName>
</protein>
<evidence type="ECO:0000313" key="1">
    <source>
        <dbReference type="EMBL" id="SUZ86635.1"/>
    </source>
</evidence>
<name>A0A381R4G2_9ZZZZ</name>
<reference evidence="1" key="1">
    <citation type="submission" date="2018-05" db="EMBL/GenBank/DDBJ databases">
        <authorList>
            <person name="Lanie J.A."/>
            <person name="Ng W.-L."/>
            <person name="Kazmierczak K.M."/>
            <person name="Andrzejewski T.M."/>
            <person name="Davidsen T.M."/>
            <person name="Wayne K.J."/>
            <person name="Tettelin H."/>
            <person name="Glass J.I."/>
            <person name="Rusch D."/>
            <person name="Podicherti R."/>
            <person name="Tsui H.-C.T."/>
            <person name="Winkler M.E."/>
        </authorList>
    </citation>
    <scope>NUCLEOTIDE SEQUENCE</scope>
</reference>